<dbReference type="PANTHER" id="PTHR38451:SF1">
    <property type="entry name" value="TRNA (ADENINE(22)-N(1))-METHYLTRANSFERASE"/>
    <property type="match status" value="1"/>
</dbReference>
<keyword evidence="1" id="KW-0175">Coiled coil</keyword>
<comment type="caution">
    <text evidence="2">The sequence shown here is derived from an EMBL/GenBank/DDBJ whole genome shotgun (WGS) entry which is preliminary data.</text>
</comment>
<proteinExistence type="predicted"/>
<keyword evidence="2" id="KW-0489">Methyltransferase</keyword>
<sequence length="231" mass="26632">MKLSNRLKEIVRLTPQNSIVGDIGTDHGYIPAYLIQNNISKYIIATDISQGSLNKAIEYVKIANLENKIETRLGNGLEILQPFEIDTVIIAGMGGLLIKEILEKNQNMTDSITNFIFQPMIASRELRDYLIHNKFKIIEESLAKEDDKFYEIIYAKKGLDFVDKDIYFEIGKSLIMEKHPLLKEFLQNKIQSVLNIIEDLEETPSEKGRARYEELTEKIKDYKEVLTEIES</sequence>
<feature type="coiled-coil region" evidence="1">
    <location>
        <begin position="183"/>
        <end position="225"/>
    </location>
</feature>
<dbReference type="Proteomes" id="UP000601171">
    <property type="component" value="Unassembled WGS sequence"/>
</dbReference>
<dbReference type="SUPFAM" id="SSF53335">
    <property type="entry name" value="S-adenosyl-L-methionine-dependent methyltransferases"/>
    <property type="match status" value="1"/>
</dbReference>
<gene>
    <name evidence="2" type="ORF">H8707_08935</name>
</gene>
<dbReference type="PANTHER" id="PTHR38451">
    <property type="entry name" value="TRNA (ADENINE(22)-N(1))-METHYLTRANSFERASE"/>
    <property type="match status" value="1"/>
</dbReference>
<organism evidence="2 3">
    <name type="scientific">Paratissierella segnis</name>
    <dbReference type="NCBI Taxonomy" id="2763679"/>
    <lineage>
        <taxon>Bacteria</taxon>
        <taxon>Bacillati</taxon>
        <taxon>Bacillota</taxon>
        <taxon>Tissierellia</taxon>
        <taxon>Tissierellales</taxon>
        <taxon>Tissierellaceae</taxon>
        <taxon>Paratissierella</taxon>
    </lineage>
</organism>
<dbReference type="EMBL" id="JACRTG010000019">
    <property type="protein sequence ID" value="MBC8588364.1"/>
    <property type="molecule type" value="Genomic_DNA"/>
</dbReference>
<keyword evidence="2" id="KW-0808">Transferase</keyword>
<dbReference type="Pfam" id="PF12847">
    <property type="entry name" value="Methyltransf_18"/>
    <property type="match status" value="1"/>
</dbReference>
<accession>A0A926EXT2</accession>
<name>A0A926EXT2_9FIRM</name>
<dbReference type="RefSeq" id="WP_262429820.1">
    <property type="nucleotide sequence ID" value="NZ_JACRTG010000019.1"/>
</dbReference>
<evidence type="ECO:0000313" key="2">
    <source>
        <dbReference type="EMBL" id="MBC8588364.1"/>
    </source>
</evidence>
<evidence type="ECO:0000256" key="1">
    <source>
        <dbReference type="SAM" id="Coils"/>
    </source>
</evidence>
<evidence type="ECO:0000313" key="3">
    <source>
        <dbReference type="Proteomes" id="UP000601171"/>
    </source>
</evidence>
<dbReference type="Gene3D" id="3.40.50.150">
    <property type="entry name" value="Vaccinia Virus protein VP39"/>
    <property type="match status" value="1"/>
</dbReference>
<dbReference type="PIRSF" id="PIRSF018637">
    <property type="entry name" value="TrmK"/>
    <property type="match status" value="1"/>
</dbReference>
<dbReference type="GO" id="GO:0160105">
    <property type="term" value="F:tRNA (adenine(22)-N1)-methyltransferase activity"/>
    <property type="evidence" value="ECO:0007669"/>
    <property type="project" value="InterPro"/>
</dbReference>
<dbReference type="GO" id="GO:0032259">
    <property type="term" value="P:methylation"/>
    <property type="evidence" value="ECO:0007669"/>
    <property type="project" value="UniProtKB-KW"/>
</dbReference>
<protein>
    <submittedName>
        <fullName evidence="2">SAM-dependent methyltransferase</fullName>
    </submittedName>
</protein>
<reference evidence="2" key="1">
    <citation type="submission" date="2020-08" db="EMBL/GenBank/DDBJ databases">
        <title>Genome public.</title>
        <authorList>
            <person name="Liu C."/>
            <person name="Sun Q."/>
        </authorList>
    </citation>
    <scope>NUCLEOTIDE SEQUENCE</scope>
    <source>
        <strain evidence="2">BX21</strain>
    </source>
</reference>
<dbReference type="AlphaFoldDB" id="A0A926EXT2"/>
<dbReference type="InterPro" id="IPR006901">
    <property type="entry name" value="TrmK"/>
</dbReference>
<dbReference type="Gene3D" id="1.10.287.1890">
    <property type="match status" value="1"/>
</dbReference>
<keyword evidence="3" id="KW-1185">Reference proteome</keyword>
<dbReference type="InterPro" id="IPR029063">
    <property type="entry name" value="SAM-dependent_MTases_sf"/>
</dbReference>